<proteinExistence type="predicted"/>
<dbReference type="GO" id="GO:0004622">
    <property type="term" value="F:phosphatidylcholine lysophospholipase activity"/>
    <property type="evidence" value="ECO:0007669"/>
    <property type="project" value="TreeGrafter"/>
</dbReference>
<dbReference type="PANTHER" id="PTHR30383">
    <property type="entry name" value="THIOESTERASE 1/PROTEASE 1/LYSOPHOSPHOLIPASE L1"/>
    <property type="match status" value="1"/>
</dbReference>
<dbReference type="Proteomes" id="UP000297866">
    <property type="component" value="Unassembled WGS sequence"/>
</dbReference>
<sequence length="248" mass="26200">MPPAGSRLSAAARGWLRDRFRGPSRGRLLLIAGVVGIVVVAAIAFTQVQTSETVHVSRPANQPLRVLFAGDSITYGLSAEDRDLGYRPLMVDALSAGGPVTELRANRAGADTGVVSGILDAPTNLDLAIIELGTNDVVEKTPLPRFETVYGALLDRIRHESPGVPLLCVGTWGSEGGADGSDVYNEVIEDECGERGGTFVSLYGLYPVEANRGPAGRDVFGGTSDNFHPNDRGYRAIAELLLARISVG</sequence>
<dbReference type="AlphaFoldDB" id="A0A4R8UHU1"/>
<dbReference type="PANTHER" id="PTHR30383:SF5">
    <property type="entry name" value="SGNH HYDROLASE-TYPE ESTERASE DOMAIN-CONTAINING PROTEIN"/>
    <property type="match status" value="1"/>
</dbReference>
<dbReference type="InterPro" id="IPR051532">
    <property type="entry name" value="Ester_Hydrolysis_Enzymes"/>
</dbReference>
<organism evidence="3 4">
    <name type="scientific">Cryobacterium tagatosivorans</name>
    <dbReference type="NCBI Taxonomy" id="1259199"/>
    <lineage>
        <taxon>Bacteria</taxon>
        <taxon>Bacillati</taxon>
        <taxon>Actinomycetota</taxon>
        <taxon>Actinomycetes</taxon>
        <taxon>Micrococcales</taxon>
        <taxon>Microbacteriaceae</taxon>
        <taxon>Cryobacterium</taxon>
    </lineage>
</organism>
<protein>
    <submittedName>
        <fullName evidence="3">SGNH/GDSL hydrolase family protein</fullName>
    </submittedName>
</protein>
<keyword evidence="1" id="KW-0472">Membrane</keyword>
<dbReference type="OrthoDB" id="9801375at2"/>
<feature type="transmembrane region" description="Helical" evidence="1">
    <location>
        <begin position="28"/>
        <end position="48"/>
    </location>
</feature>
<dbReference type="InterPro" id="IPR013830">
    <property type="entry name" value="SGNH_hydro"/>
</dbReference>
<comment type="caution">
    <text evidence="3">The sequence shown here is derived from an EMBL/GenBank/DDBJ whole genome shotgun (WGS) entry which is preliminary data.</text>
</comment>
<evidence type="ECO:0000256" key="1">
    <source>
        <dbReference type="SAM" id="Phobius"/>
    </source>
</evidence>
<dbReference type="RefSeq" id="WP_134488058.1">
    <property type="nucleotide sequence ID" value="NZ_SOEZ01000015.1"/>
</dbReference>
<keyword evidence="3" id="KW-0378">Hydrolase</keyword>
<accession>A0A4R8UHU1</accession>
<reference evidence="3 4" key="1">
    <citation type="submission" date="2019-03" db="EMBL/GenBank/DDBJ databases">
        <title>Genomics of glacier-inhabiting Cryobacterium strains.</title>
        <authorList>
            <person name="Liu Q."/>
            <person name="Xin Y.-H."/>
        </authorList>
    </citation>
    <scope>NUCLEOTIDE SEQUENCE [LARGE SCALE GENOMIC DNA]</scope>
    <source>
        <strain evidence="3 4">Sr47</strain>
    </source>
</reference>
<gene>
    <name evidence="3" type="ORF">E3O23_03035</name>
</gene>
<dbReference type="InterPro" id="IPR036514">
    <property type="entry name" value="SGNH_hydro_sf"/>
</dbReference>
<keyword evidence="1" id="KW-1133">Transmembrane helix</keyword>
<dbReference type="Pfam" id="PF13472">
    <property type="entry name" value="Lipase_GDSL_2"/>
    <property type="match status" value="1"/>
</dbReference>
<keyword evidence="4" id="KW-1185">Reference proteome</keyword>
<name>A0A4R8UHU1_9MICO</name>
<dbReference type="Gene3D" id="3.40.50.1110">
    <property type="entry name" value="SGNH hydrolase"/>
    <property type="match status" value="1"/>
</dbReference>
<evidence type="ECO:0000313" key="3">
    <source>
        <dbReference type="EMBL" id="TFB55008.1"/>
    </source>
</evidence>
<dbReference type="CDD" id="cd00229">
    <property type="entry name" value="SGNH_hydrolase"/>
    <property type="match status" value="1"/>
</dbReference>
<keyword evidence="1" id="KW-0812">Transmembrane</keyword>
<evidence type="ECO:0000259" key="2">
    <source>
        <dbReference type="Pfam" id="PF13472"/>
    </source>
</evidence>
<dbReference type="EMBL" id="SOEZ01000015">
    <property type="protein sequence ID" value="TFB55008.1"/>
    <property type="molecule type" value="Genomic_DNA"/>
</dbReference>
<evidence type="ECO:0000313" key="4">
    <source>
        <dbReference type="Proteomes" id="UP000297866"/>
    </source>
</evidence>
<feature type="domain" description="SGNH hydrolase-type esterase" evidence="2">
    <location>
        <begin position="68"/>
        <end position="236"/>
    </location>
</feature>
<dbReference type="SUPFAM" id="SSF52266">
    <property type="entry name" value="SGNH hydrolase"/>
    <property type="match status" value="1"/>
</dbReference>